<dbReference type="Pfam" id="PF13374">
    <property type="entry name" value="TPR_10"/>
    <property type="match status" value="1"/>
</dbReference>
<comment type="caution">
    <text evidence="3">The sequence shown here is derived from an EMBL/GenBank/DDBJ whole genome shotgun (WGS) entry which is preliminary data.</text>
</comment>
<sequence length="1053" mass="118827">MQEVGDTHGTECDVRVILVPGVGTPPAAEWDLFSDLWDTVTPSFSACTDVSFFGHGVLADQKFTFQQLVEAGNQLHDKVVKLCEAERRPLILVAHSLGGAILKQALCILNVRAGQFQEYQYILNLIAGVIFISCPHGTESPKLLEENCLFLFRQYSSERPTNQTLATIKAGLEGHMLGISRRFGGVRFGFDILTLYETRPTTRKSLVRSKRKIIVDKALAALHARREREIGLDADHTEICKLVGKNKAPFTGVLEWLRSMIDAAPSKVEERFQAHDARLSQSLTPSLRTQASIEVLRKAFSKVSVGEEDDSKAAHKGSLGGFSKDMSTIFEKFSPTSLTVKLPCFMLDKYARNKDFFGRQEIMELIDESLLPNNESVSSSAEPGSLSILALRGMPGLGKTEIALEYVFTRRDKFDAIFWVCADKDATLESDFCRIAATLGLKEEGTHQNPVITKETVKNWLSSPRRVIDNADDTETYGMDEATWLLVLDNADQPDLLHDYLQIYGRGSILITSRDPSVKECYPPMKEIELEPFSDQEAAEFLQSLTRKSVTTEDDRQISHYLGGLPLAIAQMAGVIRKQLLSMSEFRERLEDPEERSELYDLFVTKDANKRTLLLPMKKGEYHGARAQLLHSSIIRRNEENDLWIHRVPQQVVRSTLEGDRSRQAKAYHFAVRVVQSAWPVVAFENRHTKDRSPICERLFPHVITLKECYDPANMEIDGGTEHDLACVFQEASWWLYERGNLVRARPIAELALSICKKHVSSDEPRWLDRLSLVYDVLGRIANGTNKPRDSMAFNSELLVLRKRIAEKAGQQDFPLAYAHNQAGCAWMIAKDYQQGCTLFTEALRIWHSMPAYRKGIASMEYANLGLSYWLLGNLDKASEVLEEGLREREEGFGKNDAESFRPGRILHALGNVRASQGRYQESEDFHQRAMRTYQAAVGPKYHRTADMCHKLAQHCVRRGDRKSLDDAKKFLDQALSIWAANPEAHKPEIARSTFLKAKVLFLQNSDEAVHVDEISLFETAVGMIGDLTPSSPKEPKDLSEADFDDLVTFWSR</sequence>
<dbReference type="InterPro" id="IPR002182">
    <property type="entry name" value="NB-ARC"/>
</dbReference>
<dbReference type="Pfam" id="PF00931">
    <property type="entry name" value="NB-ARC"/>
    <property type="match status" value="1"/>
</dbReference>
<dbReference type="PANTHER" id="PTHR35205">
    <property type="entry name" value="NB-ARC AND TPR DOMAIN PROTEIN"/>
    <property type="match status" value="1"/>
</dbReference>
<evidence type="ECO:0008006" key="5">
    <source>
        <dbReference type="Google" id="ProtNLM"/>
    </source>
</evidence>
<dbReference type="InterPro" id="IPR011990">
    <property type="entry name" value="TPR-like_helical_dom_sf"/>
</dbReference>
<evidence type="ECO:0000313" key="4">
    <source>
        <dbReference type="Proteomes" id="UP001303473"/>
    </source>
</evidence>
<evidence type="ECO:0000259" key="2">
    <source>
        <dbReference type="Pfam" id="PF25000"/>
    </source>
</evidence>
<dbReference type="PANTHER" id="PTHR35205:SF1">
    <property type="entry name" value="ZU5 DOMAIN-CONTAINING PROTEIN"/>
    <property type="match status" value="1"/>
</dbReference>
<dbReference type="Pfam" id="PF13424">
    <property type="entry name" value="TPR_12"/>
    <property type="match status" value="1"/>
</dbReference>
<dbReference type="PRINTS" id="PR00364">
    <property type="entry name" value="DISEASERSIST"/>
</dbReference>
<dbReference type="InterPro" id="IPR019734">
    <property type="entry name" value="TPR_rpt"/>
</dbReference>
<dbReference type="InterPro" id="IPR027417">
    <property type="entry name" value="P-loop_NTPase"/>
</dbReference>
<dbReference type="SUPFAM" id="SSF52540">
    <property type="entry name" value="P-loop containing nucleoside triphosphate hydrolases"/>
    <property type="match status" value="1"/>
</dbReference>
<organism evidence="3 4">
    <name type="scientific">Diplogelasinospora grovesii</name>
    <dbReference type="NCBI Taxonomy" id="303347"/>
    <lineage>
        <taxon>Eukaryota</taxon>
        <taxon>Fungi</taxon>
        <taxon>Dikarya</taxon>
        <taxon>Ascomycota</taxon>
        <taxon>Pezizomycotina</taxon>
        <taxon>Sordariomycetes</taxon>
        <taxon>Sordariomycetidae</taxon>
        <taxon>Sordariales</taxon>
        <taxon>Diplogelasinosporaceae</taxon>
        <taxon>Diplogelasinospora</taxon>
    </lineage>
</organism>
<evidence type="ECO:0000313" key="3">
    <source>
        <dbReference type="EMBL" id="KAK3935813.1"/>
    </source>
</evidence>
<keyword evidence="4" id="KW-1185">Reference proteome</keyword>
<dbReference type="InterPro" id="IPR029058">
    <property type="entry name" value="AB_hydrolase_fold"/>
</dbReference>
<dbReference type="SMART" id="SM00028">
    <property type="entry name" value="TPR"/>
    <property type="match status" value="3"/>
</dbReference>
<feature type="domain" description="DUF7779" evidence="2">
    <location>
        <begin position="613"/>
        <end position="660"/>
    </location>
</feature>
<feature type="domain" description="NB-ARC" evidence="1">
    <location>
        <begin position="384"/>
        <end position="545"/>
    </location>
</feature>
<dbReference type="GO" id="GO:0043531">
    <property type="term" value="F:ADP binding"/>
    <property type="evidence" value="ECO:0007669"/>
    <property type="project" value="InterPro"/>
</dbReference>
<dbReference type="EMBL" id="MU853906">
    <property type="protein sequence ID" value="KAK3935813.1"/>
    <property type="molecule type" value="Genomic_DNA"/>
</dbReference>
<proteinExistence type="predicted"/>
<gene>
    <name evidence="3" type="ORF">QBC46DRAFT_357973</name>
</gene>
<dbReference type="Gene3D" id="3.40.50.300">
    <property type="entry name" value="P-loop containing nucleotide triphosphate hydrolases"/>
    <property type="match status" value="1"/>
</dbReference>
<dbReference type="Proteomes" id="UP001303473">
    <property type="component" value="Unassembled WGS sequence"/>
</dbReference>
<name>A0AAN6N0X3_9PEZI</name>
<dbReference type="Gene3D" id="1.25.40.10">
    <property type="entry name" value="Tetratricopeptide repeat domain"/>
    <property type="match status" value="1"/>
</dbReference>
<dbReference type="SUPFAM" id="SSF48452">
    <property type="entry name" value="TPR-like"/>
    <property type="match status" value="1"/>
</dbReference>
<dbReference type="Gene3D" id="3.40.50.1820">
    <property type="entry name" value="alpha/beta hydrolase"/>
    <property type="match status" value="1"/>
</dbReference>
<dbReference type="InterPro" id="IPR056681">
    <property type="entry name" value="DUF7779"/>
</dbReference>
<dbReference type="Pfam" id="PF25000">
    <property type="entry name" value="DUF7779"/>
    <property type="match status" value="1"/>
</dbReference>
<accession>A0AAN6N0X3</accession>
<dbReference type="AlphaFoldDB" id="A0AAN6N0X3"/>
<reference evidence="4" key="1">
    <citation type="journal article" date="2023" name="Mol. Phylogenet. Evol.">
        <title>Genome-scale phylogeny and comparative genomics of the fungal order Sordariales.</title>
        <authorList>
            <person name="Hensen N."/>
            <person name="Bonometti L."/>
            <person name="Westerberg I."/>
            <person name="Brannstrom I.O."/>
            <person name="Guillou S."/>
            <person name="Cros-Aarteil S."/>
            <person name="Calhoun S."/>
            <person name="Haridas S."/>
            <person name="Kuo A."/>
            <person name="Mondo S."/>
            <person name="Pangilinan J."/>
            <person name="Riley R."/>
            <person name="LaButti K."/>
            <person name="Andreopoulos B."/>
            <person name="Lipzen A."/>
            <person name="Chen C."/>
            <person name="Yan M."/>
            <person name="Daum C."/>
            <person name="Ng V."/>
            <person name="Clum A."/>
            <person name="Steindorff A."/>
            <person name="Ohm R.A."/>
            <person name="Martin F."/>
            <person name="Silar P."/>
            <person name="Natvig D.O."/>
            <person name="Lalanne C."/>
            <person name="Gautier V."/>
            <person name="Ament-Velasquez S.L."/>
            <person name="Kruys A."/>
            <person name="Hutchinson M.I."/>
            <person name="Powell A.J."/>
            <person name="Barry K."/>
            <person name="Miller A.N."/>
            <person name="Grigoriev I.V."/>
            <person name="Debuchy R."/>
            <person name="Gladieux P."/>
            <person name="Hiltunen Thoren M."/>
            <person name="Johannesson H."/>
        </authorList>
    </citation>
    <scope>NUCLEOTIDE SEQUENCE [LARGE SCALE GENOMIC DNA]</scope>
    <source>
        <strain evidence="4">CBS 340.73</strain>
    </source>
</reference>
<evidence type="ECO:0000259" key="1">
    <source>
        <dbReference type="Pfam" id="PF00931"/>
    </source>
</evidence>
<protein>
    <recommendedName>
        <fullName evidence="5">NB-ARC domain-containing protein</fullName>
    </recommendedName>
</protein>
<dbReference type="SUPFAM" id="SSF53474">
    <property type="entry name" value="alpha/beta-Hydrolases"/>
    <property type="match status" value="1"/>
</dbReference>